<evidence type="ECO:0000256" key="7">
    <source>
        <dbReference type="RuleBase" id="RU365095"/>
    </source>
</evidence>
<dbReference type="Proteomes" id="UP000033566">
    <property type="component" value="Chromosome"/>
</dbReference>
<dbReference type="InterPro" id="IPR006148">
    <property type="entry name" value="Glc/Gal-6P_isomerase"/>
</dbReference>
<dbReference type="Pfam" id="PF01182">
    <property type="entry name" value="Glucosamine_iso"/>
    <property type="match status" value="1"/>
</dbReference>
<dbReference type="KEGG" id="ccj:UL81_06275"/>
<comment type="pathway">
    <text evidence="3 7">Carbohydrate degradation; pentose phosphate pathway; D-ribulose 5-phosphate from D-glucose 6-phosphate (oxidative stage): step 2/3.</text>
</comment>
<dbReference type="InterPro" id="IPR037171">
    <property type="entry name" value="NagB/RpiA_transferase-like"/>
</dbReference>
<dbReference type="CDD" id="cd01400">
    <property type="entry name" value="6PGL"/>
    <property type="match status" value="1"/>
</dbReference>
<comment type="similarity">
    <text evidence="4 7">Belongs to the glucosamine/galactosamine-6-phosphate isomerase family. 6-phosphogluconolactonase subfamily.</text>
</comment>
<dbReference type="GO" id="GO:0017057">
    <property type="term" value="F:6-phosphogluconolactonase activity"/>
    <property type="evidence" value="ECO:0007669"/>
    <property type="project" value="UniProtKB-UniRule"/>
</dbReference>
<gene>
    <name evidence="7 9" type="primary">pgl</name>
    <name evidence="9" type="ORF">UL81_06275</name>
</gene>
<dbReference type="RefSeq" id="WP_046453394.1">
    <property type="nucleotide sequence ID" value="NZ_CP011311.1"/>
</dbReference>
<dbReference type="OrthoDB" id="9810967at2"/>
<dbReference type="PATRIC" id="fig|161896.4.peg.1231"/>
<evidence type="ECO:0000256" key="4">
    <source>
        <dbReference type="ARBA" id="ARBA00010662"/>
    </source>
</evidence>
<dbReference type="EMBL" id="CP011311">
    <property type="protein sequence ID" value="AKE39218.1"/>
    <property type="molecule type" value="Genomic_DNA"/>
</dbReference>
<evidence type="ECO:0000256" key="6">
    <source>
        <dbReference type="ARBA" id="ARBA00020337"/>
    </source>
</evidence>
<evidence type="ECO:0000259" key="8">
    <source>
        <dbReference type="Pfam" id="PF01182"/>
    </source>
</evidence>
<dbReference type="NCBIfam" id="TIGR01198">
    <property type="entry name" value="pgl"/>
    <property type="match status" value="1"/>
</dbReference>
<dbReference type="GO" id="GO:0006098">
    <property type="term" value="P:pentose-phosphate shunt"/>
    <property type="evidence" value="ECO:0007669"/>
    <property type="project" value="UniProtKB-UniPathway"/>
</dbReference>
<organism evidence="9 10">
    <name type="scientific">Corynebacterium camporealensis</name>
    <dbReference type="NCBI Taxonomy" id="161896"/>
    <lineage>
        <taxon>Bacteria</taxon>
        <taxon>Bacillati</taxon>
        <taxon>Actinomycetota</taxon>
        <taxon>Actinomycetes</taxon>
        <taxon>Mycobacteriales</taxon>
        <taxon>Corynebacteriaceae</taxon>
        <taxon>Corynebacterium</taxon>
    </lineage>
</organism>
<dbReference type="GO" id="GO:0005975">
    <property type="term" value="P:carbohydrate metabolic process"/>
    <property type="evidence" value="ECO:0007669"/>
    <property type="project" value="UniProtKB-UniRule"/>
</dbReference>
<dbReference type="UniPathway" id="UPA00115">
    <property type="reaction ID" value="UER00409"/>
</dbReference>
<evidence type="ECO:0000313" key="9">
    <source>
        <dbReference type="EMBL" id="AKE39218.1"/>
    </source>
</evidence>
<keyword evidence="7 9" id="KW-0378">Hydrolase</keyword>
<evidence type="ECO:0000256" key="2">
    <source>
        <dbReference type="ARBA" id="ARBA00002681"/>
    </source>
</evidence>
<evidence type="ECO:0000256" key="1">
    <source>
        <dbReference type="ARBA" id="ARBA00000832"/>
    </source>
</evidence>
<dbReference type="PANTHER" id="PTHR11054:SF0">
    <property type="entry name" value="6-PHOSPHOGLUCONOLACTONASE"/>
    <property type="match status" value="1"/>
</dbReference>
<dbReference type="HOGENOM" id="CLU_053947_1_1_11"/>
<evidence type="ECO:0000256" key="3">
    <source>
        <dbReference type="ARBA" id="ARBA00004961"/>
    </source>
</evidence>
<reference evidence="9 10" key="1">
    <citation type="journal article" date="2015" name="Genome Announc.">
        <title>Complete Genome Sequence of Corynebacterium camporealensis DSM 44610, Isolated from the Milk of a Manchega Sheep with Subclinical Mastitis.</title>
        <authorList>
            <person name="Ruckert C."/>
            <person name="Albersmeier A."/>
            <person name="Winkler A."/>
            <person name="Tauch A."/>
        </authorList>
    </citation>
    <scope>NUCLEOTIDE SEQUENCE [LARGE SCALE GENOMIC DNA]</scope>
    <source>
        <strain evidence="9 10">DSM 44610</strain>
    </source>
</reference>
<comment type="catalytic activity">
    <reaction evidence="1 7">
        <text>6-phospho-D-glucono-1,5-lactone + H2O = 6-phospho-D-gluconate + H(+)</text>
        <dbReference type="Rhea" id="RHEA:12556"/>
        <dbReference type="ChEBI" id="CHEBI:15377"/>
        <dbReference type="ChEBI" id="CHEBI:15378"/>
        <dbReference type="ChEBI" id="CHEBI:57955"/>
        <dbReference type="ChEBI" id="CHEBI:58759"/>
        <dbReference type="EC" id="3.1.1.31"/>
    </reaction>
</comment>
<protein>
    <recommendedName>
        <fullName evidence="6 7">6-phosphogluconolactonase</fullName>
        <shortName evidence="7">6PGL</shortName>
        <ecNumber evidence="5 7">3.1.1.31</ecNumber>
    </recommendedName>
</protein>
<dbReference type="AlphaFoldDB" id="A0A0F6QYF7"/>
<dbReference type="SUPFAM" id="SSF100950">
    <property type="entry name" value="NagB/RpiA/CoA transferase-like"/>
    <property type="match status" value="1"/>
</dbReference>
<dbReference type="InterPro" id="IPR039104">
    <property type="entry name" value="6PGL"/>
</dbReference>
<sequence>MVTVHRHRDLDELVSAAATRFLETVAGIQASGGGVHGDGVARVVLTGGTAGIATLRELARLDFAAEQQGEDFPALRIDWSRVHVFFGDERNVPISDPDSNEGQAKEALLDRVAVPPRNIHGFDLGAVSMEAAADAYGPEIKDFAPKGFDIHLLGMGGEGHINSLFPHSEATAEQEKLAVPVHDSPKPPSERITLTFPAIARAERVWLLVSGEEKATAVSHVVEGAPAEEWPAAGAQGKQETLLFVTEDAASET</sequence>
<evidence type="ECO:0000313" key="10">
    <source>
        <dbReference type="Proteomes" id="UP000033566"/>
    </source>
</evidence>
<dbReference type="PANTHER" id="PTHR11054">
    <property type="entry name" value="6-PHOSPHOGLUCONOLACTONASE"/>
    <property type="match status" value="1"/>
</dbReference>
<dbReference type="Gene3D" id="3.40.50.1360">
    <property type="match status" value="1"/>
</dbReference>
<name>A0A0F6QYF7_9CORY</name>
<evidence type="ECO:0000256" key="5">
    <source>
        <dbReference type="ARBA" id="ARBA00013198"/>
    </source>
</evidence>
<feature type="domain" description="Glucosamine/galactosamine-6-phosphate isomerase" evidence="8">
    <location>
        <begin position="9"/>
        <end position="242"/>
    </location>
</feature>
<keyword evidence="10" id="KW-1185">Reference proteome</keyword>
<accession>A0A0F6QYF7</accession>
<dbReference type="EC" id="3.1.1.31" evidence="5 7"/>
<dbReference type="InterPro" id="IPR005900">
    <property type="entry name" value="6-phosphogluconolactonase_DevB"/>
</dbReference>
<comment type="function">
    <text evidence="2 7">Hydrolysis of 6-phosphogluconolactone to 6-phosphogluconate.</text>
</comment>
<proteinExistence type="inferred from homology"/>